<organism evidence="1 2">
    <name type="scientific">Sphaerodactylus townsendi</name>
    <dbReference type="NCBI Taxonomy" id="933632"/>
    <lineage>
        <taxon>Eukaryota</taxon>
        <taxon>Metazoa</taxon>
        <taxon>Chordata</taxon>
        <taxon>Craniata</taxon>
        <taxon>Vertebrata</taxon>
        <taxon>Euteleostomi</taxon>
        <taxon>Lepidosauria</taxon>
        <taxon>Squamata</taxon>
        <taxon>Bifurcata</taxon>
        <taxon>Gekkota</taxon>
        <taxon>Sphaerodactylidae</taxon>
        <taxon>Sphaerodactylus</taxon>
    </lineage>
</organism>
<name>A0ACB8EE59_9SAUR</name>
<dbReference type="Proteomes" id="UP000827872">
    <property type="component" value="Linkage Group LG16"/>
</dbReference>
<reference evidence="1" key="1">
    <citation type="submission" date="2021-08" db="EMBL/GenBank/DDBJ databases">
        <title>The first chromosome-level gecko genome reveals the dynamic sex chromosomes of Neotropical dwarf geckos (Sphaerodactylidae: Sphaerodactylus).</title>
        <authorList>
            <person name="Pinto B.J."/>
            <person name="Keating S.E."/>
            <person name="Gamble T."/>
        </authorList>
    </citation>
    <scope>NUCLEOTIDE SEQUENCE</scope>
    <source>
        <strain evidence="1">TG3544</strain>
    </source>
</reference>
<gene>
    <name evidence="1" type="ORF">K3G42_007979</name>
</gene>
<comment type="caution">
    <text evidence="1">The sequence shown here is derived from an EMBL/GenBank/DDBJ whole genome shotgun (WGS) entry which is preliminary data.</text>
</comment>
<sequence length="93" mass="10584">MNSPMAVLTLFLVAAFLLSTEAQPGQNGFCCYEYVKKPTPLRLLSSYEVTSRCSLPAVVFFTKRNNKICADPKEPWTQERMKNLPENGRERNP</sequence>
<evidence type="ECO:0000313" key="2">
    <source>
        <dbReference type="Proteomes" id="UP000827872"/>
    </source>
</evidence>
<accession>A0ACB8EE59</accession>
<protein>
    <submittedName>
        <fullName evidence="1">Uncharacterized protein</fullName>
    </submittedName>
</protein>
<keyword evidence="2" id="KW-1185">Reference proteome</keyword>
<dbReference type="EMBL" id="CM037629">
    <property type="protein sequence ID" value="KAH7990525.1"/>
    <property type="molecule type" value="Genomic_DNA"/>
</dbReference>
<evidence type="ECO:0000313" key="1">
    <source>
        <dbReference type="EMBL" id="KAH7990525.1"/>
    </source>
</evidence>
<proteinExistence type="predicted"/>